<evidence type="ECO:0000313" key="2">
    <source>
        <dbReference type="EMBL" id="CAI2193976.1"/>
    </source>
</evidence>
<organism evidence="2 3">
    <name type="scientific">Funneliformis geosporum</name>
    <dbReference type="NCBI Taxonomy" id="1117311"/>
    <lineage>
        <taxon>Eukaryota</taxon>
        <taxon>Fungi</taxon>
        <taxon>Fungi incertae sedis</taxon>
        <taxon>Mucoromycota</taxon>
        <taxon>Glomeromycotina</taxon>
        <taxon>Glomeromycetes</taxon>
        <taxon>Glomerales</taxon>
        <taxon>Glomeraceae</taxon>
        <taxon>Funneliformis</taxon>
    </lineage>
</organism>
<keyword evidence="3" id="KW-1185">Reference proteome</keyword>
<gene>
    <name evidence="2" type="ORF">FWILDA_LOCUS16346</name>
</gene>
<evidence type="ECO:0000313" key="3">
    <source>
        <dbReference type="Proteomes" id="UP001153678"/>
    </source>
</evidence>
<accession>A0A9W4T648</accession>
<sequence length="106" mass="11758">MDNIAITDVAIGLLVANANLKNENYNIILYATINLIQYFNIILDLVWNLEFNKRLFYYIASISIVSGTLSSLTDASIKTDKIEPTSAINLISSGIVFSDWIAKLAI</sequence>
<comment type="caution">
    <text evidence="2">The sequence shown here is derived from an EMBL/GenBank/DDBJ whole genome shotgun (WGS) entry which is preliminary data.</text>
</comment>
<reference evidence="2" key="1">
    <citation type="submission" date="2022-08" db="EMBL/GenBank/DDBJ databases">
        <authorList>
            <person name="Kallberg Y."/>
            <person name="Tangrot J."/>
            <person name="Rosling A."/>
        </authorList>
    </citation>
    <scope>NUCLEOTIDE SEQUENCE</scope>
    <source>
        <strain evidence="2">Wild A</strain>
    </source>
</reference>
<dbReference type="EMBL" id="CAMKVN010010288">
    <property type="protein sequence ID" value="CAI2193976.1"/>
    <property type="molecule type" value="Genomic_DNA"/>
</dbReference>
<keyword evidence="1" id="KW-0812">Transmembrane</keyword>
<dbReference type="Proteomes" id="UP001153678">
    <property type="component" value="Unassembled WGS sequence"/>
</dbReference>
<keyword evidence="1" id="KW-1133">Transmembrane helix</keyword>
<protein>
    <submittedName>
        <fullName evidence="2">14366_t:CDS:1</fullName>
    </submittedName>
</protein>
<keyword evidence="1" id="KW-0472">Membrane</keyword>
<proteinExistence type="predicted"/>
<name>A0A9W4T648_9GLOM</name>
<feature type="transmembrane region" description="Helical" evidence="1">
    <location>
        <begin position="27"/>
        <end position="49"/>
    </location>
</feature>
<feature type="non-terminal residue" evidence="2">
    <location>
        <position position="106"/>
    </location>
</feature>
<evidence type="ECO:0000256" key="1">
    <source>
        <dbReference type="SAM" id="Phobius"/>
    </source>
</evidence>
<dbReference type="AlphaFoldDB" id="A0A9W4T648"/>